<dbReference type="InterPro" id="IPR012933">
    <property type="entry name" value="HicA_mRNA_interferase"/>
</dbReference>
<sequence>MPVFGPISRRELIAALRAAGFDGPYSGGKHQFMVRESLRVRIPNPHKGDISKGLLRRILMQGGISEEEWESL</sequence>
<keyword evidence="5" id="KW-0378">Hydrolase</keyword>
<dbReference type="RefSeq" id="WP_283751616.1">
    <property type="nucleotide sequence ID" value="NZ_JAQOSP010000003.1"/>
</dbReference>
<keyword evidence="4" id="KW-0255">Endonuclease</keyword>
<evidence type="ECO:0000313" key="8">
    <source>
        <dbReference type="EMBL" id="MDJ1167848.1"/>
    </source>
</evidence>
<comment type="caution">
    <text evidence="8">The sequence shown here is derived from an EMBL/GenBank/DDBJ whole genome shotgun (WGS) entry which is preliminary data.</text>
</comment>
<evidence type="ECO:0000256" key="4">
    <source>
        <dbReference type="ARBA" id="ARBA00022759"/>
    </source>
</evidence>
<accession>A0ABT7ALS6</accession>
<dbReference type="Gene3D" id="3.30.920.30">
    <property type="entry name" value="Hypothetical protein"/>
    <property type="match status" value="1"/>
</dbReference>
<evidence type="ECO:0000256" key="5">
    <source>
        <dbReference type="ARBA" id="ARBA00022801"/>
    </source>
</evidence>
<reference evidence="8 9" key="1">
    <citation type="submission" date="2023-01" db="EMBL/GenBank/DDBJ databases">
        <title>Novel diversity within Roseofilum (Cyanobacteria; Desertifilaceae) from marine benthic mats with descriptions of four novel species.</title>
        <authorList>
            <person name="Wang Y."/>
            <person name="Berthold D.E."/>
            <person name="Hu J."/>
            <person name="Lefler F.W."/>
            <person name="Laughinghouse H.D. IV."/>
        </authorList>
    </citation>
    <scope>NUCLEOTIDE SEQUENCE [LARGE SCALE GENOMIC DNA]</scope>
    <source>
        <strain evidence="8 9">BLCC-M154</strain>
    </source>
</reference>
<organism evidence="8 9">
    <name type="scientific">Roseofilum acuticapitatum BLCC-M154</name>
    <dbReference type="NCBI Taxonomy" id="3022444"/>
    <lineage>
        <taxon>Bacteria</taxon>
        <taxon>Bacillati</taxon>
        <taxon>Cyanobacteriota</taxon>
        <taxon>Cyanophyceae</taxon>
        <taxon>Desertifilales</taxon>
        <taxon>Desertifilaceae</taxon>
        <taxon>Roseofilum</taxon>
        <taxon>Roseofilum acuticapitatum</taxon>
    </lineage>
</organism>
<dbReference type="SUPFAM" id="SSF54786">
    <property type="entry name" value="YcfA/nrd intein domain"/>
    <property type="match status" value="1"/>
</dbReference>
<evidence type="ECO:0000256" key="2">
    <source>
        <dbReference type="ARBA" id="ARBA00022649"/>
    </source>
</evidence>
<keyword evidence="9" id="KW-1185">Reference proteome</keyword>
<evidence type="ECO:0000256" key="6">
    <source>
        <dbReference type="ARBA" id="ARBA00022884"/>
    </source>
</evidence>
<name>A0ABT7ALS6_9CYAN</name>
<dbReference type="Pfam" id="PF07927">
    <property type="entry name" value="HicA_toxin"/>
    <property type="match status" value="1"/>
</dbReference>
<dbReference type="Proteomes" id="UP001235303">
    <property type="component" value="Unassembled WGS sequence"/>
</dbReference>
<proteinExistence type="inferred from homology"/>
<dbReference type="EMBL" id="JAQOSP010000003">
    <property type="protein sequence ID" value="MDJ1167848.1"/>
    <property type="molecule type" value="Genomic_DNA"/>
</dbReference>
<keyword evidence="3" id="KW-0540">Nuclease</keyword>
<dbReference type="InterPro" id="IPR038570">
    <property type="entry name" value="HicA_sf"/>
</dbReference>
<comment type="similarity">
    <text evidence="1">Belongs to the HicA mRNA interferase family.</text>
</comment>
<evidence type="ECO:0000256" key="7">
    <source>
        <dbReference type="ARBA" id="ARBA00023016"/>
    </source>
</evidence>
<protein>
    <submittedName>
        <fullName evidence="8">Type II toxin-antitoxin system HicA family toxin</fullName>
    </submittedName>
</protein>
<evidence type="ECO:0000313" key="9">
    <source>
        <dbReference type="Proteomes" id="UP001235303"/>
    </source>
</evidence>
<keyword evidence="6" id="KW-0694">RNA-binding</keyword>
<gene>
    <name evidence="8" type="ORF">PMG71_00235</name>
</gene>
<keyword evidence="2" id="KW-1277">Toxin-antitoxin system</keyword>
<keyword evidence="7" id="KW-0346">Stress response</keyword>
<evidence type="ECO:0000256" key="3">
    <source>
        <dbReference type="ARBA" id="ARBA00022722"/>
    </source>
</evidence>
<evidence type="ECO:0000256" key="1">
    <source>
        <dbReference type="ARBA" id="ARBA00006620"/>
    </source>
</evidence>